<dbReference type="EMBL" id="EU016595">
    <property type="protein sequence ID" value="ABZ07249.1"/>
    <property type="molecule type" value="Genomic_DNA"/>
</dbReference>
<reference evidence="1" key="1">
    <citation type="journal article" date="2008" name="ISME J.">
        <title>Genomic patterns of recombination, clonal divergence and environment in marine microbial populations.</title>
        <authorList>
            <person name="Konstantinidis K.T."/>
            <person name="Delong E.F."/>
        </authorList>
    </citation>
    <scope>NUCLEOTIDE SEQUENCE</scope>
</reference>
<gene>
    <name evidence="1" type="ORF">ALOHA_HF4000ANIW133C7ctg1g56</name>
</gene>
<proteinExistence type="predicted"/>
<evidence type="ECO:0000313" key="1">
    <source>
        <dbReference type="EMBL" id="ABZ07249.1"/>
    </source>
</evidence>
<organism evidence="1">
    <name type="scientific">uncultured marine crenarchaeote HF4000_ANIW133C7</name>
    <dbReference type="NCBI Taxonomy" id="455570"/>
    <lineage>
        <taxon>Archaea</taxon>
        <taxon>Nitrososphaerota</taxon>
        <taxon>Nitrososphaeria</taxon>
        <taxon>Nitrosopumilales</taxon>
        <taxon>environmental samples</taxon>
    </lineage>
</organism>
<dbReference type="AlphaFoldDB" id="B3T3U0"/>
<sequence length="57" mass="6369">MEGFDPSTCNLGGYHAIHIARLSTLRHKPSKKNTSNNLTVTLLSRLRDFNTCIIALK</sequence>
<protein>
    <submittedName>
        <fullName evidence="1">Uncharacterized protein</fullName>
    </submittedName>
</protein>
<name>B3T3U0_9ARCH</name>
<accession>B3T3U0</accession>